<dbReference type="SUPFAM" id="SSF57959">
    <property type="entry name" value="Leucine zipper domain"/>
    <property type="match status" value="1"/>
</dbReference>
<proteinExistence type="predicted"/>
<evidence type="ECO:0000256" key="1">
    <source>
        <dbReference type="SAM" id="MobiDB-lite"/>
    </source>
</evidence>
<feature type="compositionally biased region" description="Polar residues" evidence="1">
    <location>
        <begin position="409"/>
        <end position="422"/>
    </location>
</feature>
<dbReference type="CTD" id="692648"/>
<dbReference type="SMART" id="SM00338">
    <property type="entry name" value="BRLZ"/>
    <property type="match status" value="1"/>
</dbReference>
<feature type="region of interest" description="Disordered" evidence="1">
    <location>
        <begin position="96"/>
        <end position="130"/>
    </location>
</feature>
<dbReference type="CDD" id="cd14813">
    <property type="entry name" value="bZIP_BmCbz-like"/>
    <property type="match status" value="1"/>
</dbReference>
<dbReference type="RefSeq" id="XP_039750238.1">
    <property type="nucleotide sequence ID" value="XM_039894304.1"/>
</dbReference>
<sequence>MVFSQTCLNTQHLLKLIELNRLESEKNQQVQNGGTTDLRTELIQSPAPATSLSEDYEYLKPEPIFQNTMLNESDCEFFQELDLQWCDALAQEEVVQSTDPPKSTDARAHTDTLHTPFSPQGWDTIDANSPPAHTYNIQSFPVPQSVDEMAKFNIDLFNQPSTNDKVPFQEAFLDFNTLPVVLGELAPESVVHADPWPMTDPVWHHDTDFTKSINTYNTMPFIHQEDSMDMKYVSVTPQEVESNLIVINEENGSFPAPVPSRSALSVDVSREAWPADLISTPEVLSVVEQLETEKCPLLHSAQPVLDQDISIEITKFDESPIPTPVMYSLPITPKTESESDEDSKPPRKKRPRQDSEDSDETYTPYTETPRVKKVSRKAPKKDIKQMIQALEGAQQQPKKRGRPPGRRQSTMSTVSNNSSASTHEVKYRELRDKNNEASKRSRMNRKLKELQWEQLADELEERNNKLKIRAELLEKMTTKLREAFMSAVQKKAG</sequence>
<feature type="region of interest" description="Disordered" evidence="1">
    <location>
        <begin position="322"/>
        <end position="442"/>
    </location>
</feature>
<dbReference type="GeneID" id="120626687"/>
<dbReference type="AlphaFoldDB" id="S4PM10"/>
<evidence type="ECO:0000313" key="3">
    <source>
        <dbReference type="EMBL" id="JAA88780.1"/>
    </source>
</evidence>
<dbReference type="Gene3D" id="1.20.5.170">
    <property type="match status" value="1"/>
</dbReference>
<reference evidence="3" key="1">
    <citation type="journal article" date="2013" name="BMC Genomics">
        <title>Unscrambling butterfly oogenesis.</title>
        <authorList>
            <person name="Carter J.M."/>
            <person name="Baker S.C."/>
            <person name="Pink R."/>
            <person name="Carter D.R."/>
            <person name="Collins A."/>
            <person name="Tomlin J."/>
            <person name="Gibbs M."/>
            <person name="Breuker C.J."/>
        </authorList>
    </citation>
    <scope>NUCLEOTIDE SEQUENCE</scope>
    <source>
        <tissue evidence="3">Ovary</tissue>
    </source>
</reference>
<dbReference type="GO" id="GO:0005634">
    <property type="term" value="C:nucleus"/>
    <property type="evidence" value="ECO:0007669"/>
    <property type="project" value="UniProtKB-ARBA"/>
</dbReference>
<dbReference type="InterPro" id="IPR046347">
    <property type="entry name" value="bZIP_sf"/>
</dbReference>
<evidence type="ECO:0000259" key="2">
    <source>
        <dbReference type="PROSITE" id="PS50217"/>
    </source>
</evidence>
<reference evidence="3" key="2">
    <citation type="submission" date="2013-05" db="EMBL/GenBank/DDBJ databases">
        <authorList>
            <person name="Carter J.-M."/>
            <person name="Baker S.C."/>
            <person name="Pink R."/>
            <person name="Carter D.R.F."/>
            <person name="Collins A."/>
            <person name="Tomlin J."/>
            <person name="Gibbs M."/>
            <person name="Breuker C.J."/>
        </authorList>
    </citation>
    <scope>NUCLEOTIDE SEQUENCE</scope>
    <source>
        <tissue evidence="3">Ovary</tissue>
    </source>
</reference>
<protein>
    <submittedName>
        <fullName evidence="3">Chorion b-ZIP transcription factor</fullName>
    </submittedName>
</protein>
<organism evidence="3">
    <name type="scientific">Pararge aegeria</name>
    <name type="common">speckled wood butterfly</name>
    <dbReference type="NCBI Taxonomy" id="116150"/>
    <lineage>
        <taxon>Eukaryota</taxon>
        <taxon>Metazoa</taxon>
        <taxon>Ecdysozoa</taxon>
        <taxon>Arthropoda</taxon>
        <taxon>Hexapoda</taxon>
        <taxon>Insecta</taxon>
        <taxon>Pterygota</taxon>
        <taxon>Neoptera</taxon>
        <taxon>Endopterygota</taxon>
        <taxon>Lepidoptera</taxon>
        <taxon>Glossata</taxon>
        <taxon>Ditrysia</taxon>
        <taxon>Papilionoidea</taxon>
        <taxon>Nymphalidae</taxon>
        <taxon>Satyrinae</taxon>
        <taxon>Satyrini</taxon>
        <taxon>Parargina</taxon>
        <taxon>Pararge</taxon>
    </lineage>
</organism>
<accession>S4PM10</accession>
<dbReference type="GO" id="GO:0003700">
    <property type="term" value="F:DNA-binding transcription factor activity"/>
    <property type="evidence" value="ECO:0007669"/>
    <property type="project" value="InterPro"/>
</dbReference>
<name>S4PM10_9NEOP</name>
<dbReference type="InterPro" id="IPR004827">
    <property type="entry name" value="bZIP"/>
</dbReference>
<dbReference type="PROSITE" id="PS50217">
    <property type="entry name" value="BZIP"/>
    <property type="match status" value="1"/>
</dbReference>
<dbReference type="RefSeq" id="XP_039750239.1">
    <property type="nucleotide sequence ID" value="XM_039894305.1"/>
</dbReference>
<dbReference type="EMBL" id="GAIX01003780">
    <property type="protein sequence ID" value="JAA88780.1"/>
    <property type="molecule type" value="Transcribed_RNA"/>
</dbReference>
<feature type="compositionally biased region" description="Basic and acidic residues" evidence="1">
    <location>
        <begin position="423"/>
        <end position="439"/>
    </location>
</feature>
<dbReference type="Pfam" id="PF07716">
    <property type="entry name" value="bZIP_2"/>
    <property type="match status" value="1"/>
</dbReference>
<feature type="compositionally biased region" description="Basic and acidic residues" evidence="1">
    <location>
        <begin position="102"/>
        <end position="112"/>
    </location>
</feature>
<feature type="domain" description="BZIP" evidence="2">
    <location>
        <begin position="424"/>
        <end position="487"/>
    </location>
</feature>